<dbReference type="CDD" id="cd04866">
    <property type="entry name" value="LigD_Pol_like_3"/>
    <property type="match status" value="1"/>
</dbReference>
<proteinExistence type="predicted"/>
<feature type="domain" description="DNA ligase D polymerase" evidence="1">
    <location>
        <begin position="147"/>
        <end position="394"/>
    </location>
</feature>
<dbReference type="Gene3D" id="3.90.920.10">
    <property type="entry name" value="DNA primase, PRIM domain"/>
    <property type="match status" value="1"/>
</dbReference>
<dbReference type="InterPro" id="IPR014145">
    <property type="entry name" value="LigD_pol_dom"/>
</dbReference>
<dbReference type="InterPro" id="IPR052171">
    <property type="entry name" value="NHEJ_LigD"/>
</dbReference>
<gene>
    <name evidence="2" type="primary">ligD</name>
    <name evidence="2" type="ORF">DX130_06545</name>
</gene>
<dbReference type="EMBL" id="QUBQ01000001">
    <property type="protein sequence ID" value="REK76692.1"/>
    <property type="molecule type" value="Genomic_DNA"/>
</dbReference>
<dbReference type="PANTHER" id="PTHR42705">
    <property type="entry name" value="BIFUNCTIONAL NON-HOMOLOGOUS END JOINING PROTEIN LIGD"/>
    <property type="match status" value="1"/>
</dbReference>
<reference evidence="2 3" key="1">
    <citation type="submission" date="2018-08" db="EMBL/GenBank/DDBJ databases">
        <title>Paenibacillus sp. M4BSY-1, whole genome shotgun sequence.</title>
        <authorList>
            <person name="Tuo L."/>
        </authorList>
    </citation>
    <scope>NUCLEOTIDE SEQUENCE [LARGE SCALE GENOMIC DNA]</scope>
    <source>
        <strain evidence="2 3">M4BSY-1</strain>
    </source>
</reference>
<comment type="caution">
    <text evidence="2">The sequence shown here is derived from an EMBL/GenBank/DDBJ whole genome shotgun (WGS) entry which is preliminary data.</text>
</comment>
<dbReference type="Pfam" id="PF21686">
    <property type="entry name" value="LigD_Prim-Pol"/>
    <property type="match status" value="1"/>
</dbReference>
<dbReference type="InterPro" id="IPR014143">
    <property type="entry name" value="NHEJ_ligase_prk"/>
</dbReference>
<dbReference type="GO" id="GO:0016874">
    <property type="term" value="F:ligase activity"/>
    <property type="evidence" value="ECO:0007669"/>
    <property type="project" value="UniProtKB-KW"/>
</dbReference>
<evidence type="ECO:0000313" key="3">
    <source>
        <dbReference type="Proteomes" id="UP000261905"/>
    </source>
</evidence>
<dbReference type="Proteomes" id="UP000261905">
    <property type="component" value="Unassembled WGS sequence"/>
</dbReference>
<dbReference type="AlphaFoldDB" id="A0A371PKG1"/>
<sequence>MDSGLLRPFPKRQRERYKGVFFIMGIEKGTNSFAVGLYENREMVHIGAFHRGLKEKEQETLRQTIIQNQTQDEGSFIKVAPAICVELSFQSMVGRELVDPVFVSFQLAVPAMACTWDKLICDNNDVHPDVRITHSDKLVWKDLSIDKENYIAYLIQISPYMLPFLRNRILTLIRYPQGIPGESFFQKDCPSYAPDFIATEREGDKSYIVCNDLSTLCWLGNQLAIEFHIPFQTVGDDRPLEIVLDLDPPSREQFQLAVKAAIEMKKIFDTFGIVGFPKLSGGKGLQIHIPISKSSSLTYDDARVFTSFLAHFLVEQFPDDFTIERLKKNRGGRLYIDYIQHAAGKTIICPYSARGNEDATVAAPLYWEELNDQLSAQTFHIPYVLERLTRVSCPMSGFFKQENRGLDLVIAKLKEKSTVLR</sequence>
<keyword evidence="2" id="KW-0436">Ligase</keyword>
<dbReference type="InterPro" id="IPR033652">
    <property type="entry name" value="LigD_Pol-like_3"/>
</dbReference>
<dbReference type="NCBIfam" id="TIGR02776">
    <property type="entry name" value="NHEJ_ligase_prk"/>
    <property type="match status" value="1"/>
</dbReference>
<dbReference type="NCBIfam" id="TIGR02778">
    <property type="entry name" value="ligD_pol"/>
    <property type="match status" value="1"/>
</dbReference>
<name>A0A371PKG1_9BACL</name>
<evidence type="ECO:0000313" key="2">
    <source>
        <dbReference type="EMBL" id="REK76692.1"/>
    </source>
</evidence>
<protein>
    <submittedName>
        <fullName evidence="2">DNA ligase D</fullName>
    </submittedName>
</protein>
<organism evidence="2 3">
    <name type="scientific">Paenibacillus paeoniae</name>
    <dbReference type="NCBI Taxonomy" id="2292705"/>
    <lineage>
        <taxon>Bacteria</taxon>
        <taxon>Bacillati</taxon>
        <taxon>Bacillota</taxon>
        <taxon>Bacilli</taxon>
        <taxon>Bacillales</taxon>
        <taxon>Paenibacillaceae</taxon>
        <taxon>Paenibacillus</taxon>
    </lineage>
</organism>
<keyword evidence="3" id="KW-1185">Reference proteome</keyword>
<dbReference type="OrthoDB" id="9802472at2"/>
<evidence type="ECO:0000259" key="1">
    <source>
        <dbReference type="Pfam" id="PF21686"/>
    </source>
</evidence>
<accession>A0A371PKG1</accession>
<dbReference type="PANTHER" id="PTHR42705:SF2">
    <property type="entry name" value="BIFUNCTIONAL NON-HOMOLOGOUS END JOINING PROTEIN LIGD"/>
    <property type="match status" value="1"/>
</dbReference>